<reference evidence="1" key="1">
    <citation type="journal article" date="2023" name="Plant J.">
        <title>The genome of the king protea, Protea cynaroides.</title>
        <authorList>
            <person name="Chang J."/>
            <person name="Duong T.A."/>
            <person name="Schoeman C."/>
            <person name="Ma X."/>
            <person name="Roodt D."/>
            <person name="Barker N."/>
            <person name="Li Z."/>
            <person name="Van de Peer Y."/>
            <person name="Mizrachi E."/>
        </authorList>
    </citation>
    <scope>NUCLEOTIDE SEQUENCE</scope>
    <source>
        <tissue evidence="1">Young leaves</tissue>
    </source>
</reference>
<evidence type="ECO:0000313" key="1">
    <source>
        <dbReference type="EMBL" id="KAJ4976526.1"/>
    </source>
</evidence>
<gene>
    <name evidence="1" type="ORF">NE237_001632</name>
</gene>
<keyword evidence="2" id="KW-1185">Reference proteome</keyword>
<accession>A0A9Q0KTQ4</accession>
<dbReference type="EMBL" id="JAMYWD010000003">
    <property type="protein sequence ID" value="KAJ4976526.1"/>
    <property type="molecule type" value="Genomic_DNA"/>
</dbReference>
<name>A0A9Q0KTQ4_9MAGN</name>
<comment type="caution">
    <text evidence="1">The sequence shown here is derived from an EMBL/GenBank/DDBJ whole genome shotgun (WGS) entry which is preliminary data.</text>
</comment>
<organism evidence="1 2">
    <name type="scientific">Protea cynaroides</name>
    <dbReference type="NCBI Taxonomy" id="273540"/>
    <lineage>
        <taxon>Eukaryota</taxon>
        <taxon>Viridiplantae</taxon>
        <taxon>Streptophyta</taxon>
        <taxon>Embryophyta</taxon>
        <taxon>Tracheophyta</taxon>
        <taxon>Spermatophyta</taxon>
        <taxon>Magnoliopsida</taxon>
        <taxon>Proteales</taxon>
        <taxon>Proteaceae</taxon>
        <taxon>Protea</taxon>
    </lineage>
</organism>
<dbReference type="Proteomes" id="UP001141806">
    <property type="component" value="Unassembled WGS sequence"/>
</dbReference>
<dbReference type="AlphaFoldDB" id="A0A9Q0KTQ4"/>
<proteinExistence type="predicted"/>
<evidence type="ECO:0000313" key="2">
    <source>
        <dbReference type="Proteomes" id="UP001141806"/>
    </source>
</evidence>
<protein>
    <submittedName>
        <fullName evidence="1">Uncharacterized protein</fullName>
    </submittedName>
</protein>
<sequence>MKSKAFPRLLLLKKQVHQSPDIRDLAIGTTSFHAAVENPAKCQSSHSACAGLSIGNNIVSIHPLLCSGFPSDIQEAKRSNKTINFFGSSCGGVRGADNVLEEMVETVKEEDGCKGLFIKGVVTGVNNKHKLASDKAHFMRTRSSN</sequence>